<sequence length="61" mass="7191">MGYGSNEAVKKQEENQKWYTTTCAQCHEKFPVTAEDYAKEKRGDEPNWCPECQKKLFSKRD</sequence>
<dbReference type="AlphaFoldDB" id="A0A0F9SZC1"/>
<protein>
    <submittedName>
        <fullName evidence="1">Uncharacterized protein</fullName>
    </submittedName>
</protein>
<dbReference type="EMBL" id="LAZR01002095">
    <property type="protein sequence ID" value="KKN34598.1"/>
    <property type="molecule type" value="Genomic_DNA"/>
</dbReference>
<comment type="caution">
    <text evidence="1">The sequence shown here is derived from an EMBL/GenBank/DDBJ whole genome shotgun (WGS) entry which is preliminary data.</text>
</comment>
<evidence type="ECO:0000313" key="1">
    <source>
        <dbReference type="EMBL" id="KKN34598.1"/>
    </source>
</evidence>
<accession>A0A0F9SZC1</accession>
<reference evidence="1" key="1">
    <citation type="journal article" date="2015" name="Nature">
        <title>Complex archaea that bridge the gap between prokaryotes and eukaryotes.</title>
        <authorList>
            <person name="Spang A."/>
            <person name="Saw J.H."/>
            <person name="Jorgensen S.L."/>
            <person name="Zaremba-Niedzwiedzka K."/>
            <person name="Martijn J."/>
            <person name="Lind A.E."/>
            <person name="van Eijk R."/>
            <person name="Schleper C."/>
            <person name="Guy L."/>
            <person name="Ettema T.J."/>
        </authorList>
    </citation>
    <scope>NUCLEOTIDE SEQUENCE</scope>
</reference>
<organism evidence="1">
    <name type="scientific">marine sediment metagenome</name>
    <dbReference type="NCBI Taxonomy" id="412755"/>
    <lineage>
        <taxon>unclassified sequences</taxon>
        <taxon>metagenomes</taxon>
        <taxon>ecological metagenomes</taxon>
    </lineage>
</organism>
<gene>
    <name evidence="1" type="ORF">LCGC14_0791880</name>
</gene>
<proteinExistence type="predicted"/>
<name>A0A0F9SZC1_9ZZZZ</name>